<dbReference type="EMBL" id="LAZR01052547">
    <property type="protein sequence ID" value="KKK82706.1"/>
    <property type="molecule type" value="Genomic_DNA"/>
</dbReference>
<proteinExistence type="predicted"/>
<dbReference type="AlphaFoldDB" id="A0A0F9BE48"/>
<evidence type="ECO:0000313" key="1">
    <source>
        <dbReference type="EMBL" id="KKK82706.1"/>
    </source>
</evidence>
<organism evidence="1">
    <name type="scientific">marine sediment metagenome</name>
    <dbReference type="NCBI Taxonomy" id="412755"/>
    <lineage>
        <taxon>unclassified sequences</taxon>
        <taxon>metagenomes</taxon>
        <taxon>ecological metagenomes</taxon>
    </lineage>
</organism>
<protein>
    <submittedName>
        <fullName evidence="1">Uncharacterized protein</fullName>
    </submittedName>
</protein>
<name>A0A0F9BE48_9ZZZZ</name>
<reference evidence="1" key="1">
    <citation type="journal article" date="2015" name="Nature">
        <title>Complex archaea that bridge the gap between prokaryotes and eukaryotes.</title>
        <authorList>
            <person name="Spang A."/>
            <person name="Saw J.H."/>
            <person name="Jorgensen S.L."/>
            <person name="Zaremba-Niedzwiedzka K."/>
            <person name="Martijn J."/>
            <person name="Lind A.E."/>
            <person name="van Eijk R."/>
            <person name="Schleper C."/>
            <person name="Guy L."/>
            <person name="Ettema T.J."/>
        </authorList>
    </citation>
    <scope>NUCLEOTIDE SEQUENCE</scope>
</reference>
<feature type="non-terminal residue" evidence="1">
    <location>
        <position position="1"/>
    </location>
</feature>
<comment type="caution">
    <text evidence="1">The sequence shown here is derived from an EMBL/GenBank/DDBJ whole genome shotgun (WGS) entry which is preliminary data.</text>
</comment>
<gene>
    <name evidence="1" type="ORF">LCGC14_2800690</name>
</gene>
<accession>A0A0F9BE48</accession>
<sequence length="133" mass="15404">VYSEGCMTIQVKNYKVLRGLMSVPFHPTLIALTMWITIRHSQTVFTSAYREGDKGVHGQNPCRGLDIRSKVFHDPRKIVNDINTHWLYDPGREQFRCAKLHDAGKGKHIHLQVHDKTRYLGGFCNKENKKDEK</sequence>